<evidence type="ECO:0000256" key="1">
    <source>
        <dbReference type="SAM" id="Phobius"/>
    </source>
</evidence>
<feature type="domain" description="FecR N-terminal" evidence="2">
    <location>
        <begin position="13"/>
        <end position="55"/>
    </location>
</feature>
<name>A0ABY5A215_9GAMM</name>
<evidence type="ECO:0000259" key="2">
    <source>
        <dbReference type="Pfam" id="PF16220"/>
    </source>
</evidence>
<reference evidence="3" key="1">
    <citation type="submission" date="2022-06" db="EMBL/GenBank/DDBJ databases">
        <title>Complete genome of Pseudomonas hydrolytica DSWY01T.</title>
        <authorList>
            <person name="Jung J."/>
            <person name="Jeon C.O."/>
        </authorList>
    </citation>
    <scope>NUCLEOTIDE SEQUENCE</scope>
    <source>
        <strain evidence="3">DSWY01</strain>
    </source>
</reference>
<evidence type="ECO:0000313" key="4">
    <source>
        <dbReference type="Proteomes" id="UP001054897"/>
    </source>
</evidence>
<gene>
    <name evidence="3" type="ORF">L1F06_013135</name>
</gene>
<dbReference type="EMBL" id="CP099397">
    <property type="protein sequence ID" value="USR37640.1"/>
    <property type="molecule type" value="Genomic_DNA"/>
</dbReference>
<keyword evidence="1" id="KW-0812">Transmembrane</keyword>
<dbReference type="InterPro" id="IPR032623">
    <property type="entry name" value="FecR_N"/>
</dbReference>
<evidence type="ECO:0000313" key="3">
    <source>
        <dbReference type="EMBL" id="USR37640.1"/>
    </source>
</evidence>
<feature type="transmembrane region" description="Helical" evidence="1">
    <location>
        <begin position="88"/>
        <end position="107"/>
    </location>
</feature>
<proteinExistence type="predicted"/>
<accession>A0ABY5A215</accession>
<keyword evidence="4" id="KW-1185">Reference proteome</keyword>
<dbReference type="Proteomes" id="UP001054897">
    <property type="component" value="Chromosome"/>
</dbReference>
<dbReference type="RefSeq" id="WP_065985188.1">
    <property type="nucleotide sequence ID" value="NZ_CP099397.1"/>
</dbReference>
<dbReference type="GeneID" id="300081932"/>
<keyword evidence="1" id="KW-1133">Transmembrane helix</keyword>
<keyword evidence="1" id="KW-0472">Membrane</keyword>
<dbReference type="Pfam" id="PF16220">
    <property type="entry name" value="DUF4880"/>
    <property type="match status" value="1"/>
</dbReference>
<organism evidence="3 4">
    <name type="scientific">Ectopseudomonas hydrolytica</name>
    <dbReference type="NCBI Taxonomy" id="2493633"/>
    <lineage>
        <taxon>Bacteria</taxon>
        <taxon>Pseudomonadati</taxon>
        <taxon>Pseudomonadota</taxon>
        <taxon>Gammaproteobacteria</taxon>
        <taxon>Pseudomonadales</taxon>
        <taxon>Pseudomonadaceae</taxon>
        <taxon>Ectopseudomonas</taxon>
    </lineage>
</organism>
<protein>
    <submittedName>
        <fullName evidence="3">DUF4880 domain-containing protein</fullName>
    </submittedName>
</protein>
<sequence length="112" mass="12736">MFRRASPKEAIVKQAARWYVLLRDEDATEEDRQAWARWLAQSDQHREVWSSMEQMVQSFAPLQGDGKRELAVRVLRDVHSRHMGRRKALIAIGVVVATAAGGLGLAVNQKNR</sequence>